<dbReference type="InterPro" id="IPR002402">
    <property type="entry name" value="Cyt_P450_E_grp-II"/>
</dbReference>
<dbReference type="Pfam" id="PF00067">
    <property type="entry name" value="p450"/>
    <property type="match status" value="1"/>
</dbReference>
<dbReference type="SUPFAM" id="SSF48264">
    <property type="entry name" value="Cytochrome P450"/>
    <property type="match status" value="1"/>
</dbReference>
<evidence type="ECO:0000256" key="3">
    <source>
        <dbReference type="ARBA" id="ARBA00022617"/>
    </source>
</evidence>
<evidence type="ECO:0000256" key="5">
    <source>
        <dbReference type="ARBA" id="ARBA00023002"/>
    </source>
</evidence>
<dbReference type="Gene3D" id="1.10.630.10">
    <property type="entry name" value="Cytochrome P450"/>
    <property type="match status" value="1"/>
</dbReference>
<dbReference type="PANTHER" id="PTHR24287:SF5">
    <property type="entry name" value="P450, PUTATIVE (EUROFUNG)-RELATED"/>
    <property type="match status" value="1"/>
</dbReference>
<evidence type="ECO:0000256" key="10">
    <source>
        <dbReference type="SAM" id="Phobius"/>
    </source>
</evidence>
<evidence type="ECO:0000313" key="12">
    <source>
        <dbReference type="Proteomes" id="UP000799441"/>
    </source>
</evidence>
<dbReference type="InterPro" id="IPR002974">
    <property type="entry name" value="Cyt_P450_E_CYP52_ascomycetes"/>
</dbReference>
<gene>
    <name evidence="11" type="ORF">K431DRAFT_291873</name>
</gene>
<evidence type="ECO:0000256" key="4">
    <source>
        <dbReference type="ARBA" id="ARBA00022723"/>
    </source>
</evidence>
<keyword evidence="12" id="KW-1185">Reference proteome</keyword>
<dbReference type="PROSITE" id="PS00086">
    <property type="entry name" value="CYTOCHROME_P450"/>
    <property type="match status" value="1"/>
</dbReference>
<evidence type="ECO:0000256" key="6">
    <source>
        <dbReference type="ARBA" id="ARBA00023004"/>
    </source>
</evidence>
<keyword evidence="4 8" id="KW-0479">Metal-binding</keyword>
<dbReference type="Proteomes" id="UP000799441">
    <property type="component" value="Unassembled WGS sequence"/>
</dbReference>
<comment type="cofactor">
    <cofactor evidence="1 8">
        <name>heme</name>
        <dbReference type="ChEBI" id="CHEBI:30413"/>
    </cofactor>
</comment>
<feature type="transmembrane region" description="Helical" evidence="10">
    <location>
        <begin position="32"/>
        <end position="54"/>
    </location>
</feature>
<keyword evidence="10" id="KW-1133">Transmembrane helix</keyword>
<dbReference type="GO" id="GO:0016712">
    <property type="term" value="F:oxidoreductase activity, acting on paired donors, with incorporation or reduction of molecular oxygen, reduced flavin or flavoprotein as one donor, and incorporation of one atom of oxygen"/>
    <property type="evidence" value="ECO:0007669"/>
    <property type="project" value="InterPro"/>
</dbReference>
<dbReference type="PANTHER" id="PTHR24287">
    <property type="entry name" value="P450, PUTATIVE (EUROFUNG)-RELATED"/>
    <property type="match status" value="1"/>
</dbReference>
<evidence type="ECO:0000256" key="2">
    <source>
        <dbReference type="ARBA" id="ARBA00010617"/>
    </source>
</evidence>
<comment type="caution">
    <text evidence="11">The sequence shown here is derived from an EMBL/GenBank/DDBJ whole genome shotgun (WGS) entry which is preliminary data.</text>
</comment>
<dbReference type="AlphaFoldDB" id="A0A9P4QGB8"/>
<dbReference type="InterPro" id="IPR036396">
    <property type="entry name" value="Cyt_P450_sf"/>
</dbReference>
<comment type="similarity">
    <text evidence="2 9">Belongs to the cytochrome P450 family.</text>
</comment>
<dbReference type="InterPro" id="IPR001128">
    <property type="entry name" value="Cyt_P450"/>
</dbReference>
<evidence type="ECO:0000256" key="8">
    <source>
        <dbReference type="PIRSR" id="PIRSR602402-1"/>
    </source>
</evidence>
<feature type="binding site" description="axial binding residue" evidence="8">
    <location>
        <position position="486"/>
    </location>
    <ligand>
        <name>heme</name>
        <dbReference type="ChEBI" id="CHEBI:30413"/>
    </ligand>
    <ligandPart>
        <name>Fe</name>
        <dbReference type="ChEBI" id="CHEBI:18248"/>
    </ligandPart>
</feature>
<dbReference type="PRINTS" id="PR00464">
    <property type="entry name" value="EP450II"/>
</dbReference>
<dbReference type="GO" id="GO:0005506">
    <property type="term" value="F:iron ion binding"/>
    <property type="evidence" value="ECO:0007669"/>
    <property type="project" value="InterPro"/>
</dbReference>
<keyword evidence="7 9" id="KW-0503">Monooxygenase</keyword>
<dbReference type="PRINTS" id="PR01239">
    <property type="entry name" value="EP450IICYP52"/>
</dbReference>
<evidence type="ECO:0000256" key="9">
    <source>
        <dbReference type="RuleBase" id="RU000461"/>
    </source>
</evidence>
<keyword evidence="6 8" id="KW-0408">Iron</keyword>
<sequence>MLSGLLDRLVPVTGFYLLALWATWQLQYITSALPAFVVAFLATVWMLTTSIYHVRMERRIDALGGHAPAIETWSPGNFLLLIEAVRKVLQHRNHEWWWNNFAQVASTSNPTPWTFEAVTIGQRVLLTADEENIKAILATQFHDFGKGEEFRKYWKDFLGYSIFTTDGELWHNSRQLLRPQFVKDRVSDLHTFEKHIQPLLSHLAGTHDGATIKIDDLFFRFALDAATDFLLGSSVESLSNPQVRFADAFAHVQYIQSIIARAGPLASLVPKKEQKKQLKIIDEFINQFIEQALQLSPEELEKKSKSDEGYTFLHAIASYTRDRKVLRDQLIAVLLAGRDTTASMLSWLFYELSRKPEVVEKLRKEIISYVGSDRSPTYADLKSMRYLQHALNEVMRMYPAVPFNVRISLKDTTLPRGGGPDGTQPIGVPEGTPVGYSPLILHRRADIYPPTSETFPDPDTFVPERWDHWTPKSWTYIPFNGGPRICIGQQFALAEMAYTVVRIFQTFQRLECRTPEFPMLRSEIVIQPAHGVYVAFHKGGKAQQ</sequence>
<reference evidence="11" key="1">
    <citation type="journal article" date="2020" name="Stud. Mycol.">
        <title>101 Dothideomycetes genomes: a test case for predicting lifestyles and emergence of pathogens.</title>
        <authorList>
            <person name="Haridas S."/>
            <person name="Albert R."/>
            <person name="Binder M."/>
            <person name="Bloem J."/>
            <person name="Labutti K."/>
            <person name="Salamov A."/>
            <person name="Andreopoulos B."/>
            <person name="Baker S."/>
            <person name="Barry K."/>
            <person name="Bills G."/>
            <person name="Bluhm B."/>
            <person name="Cannon C."/>
            <person name="Castanera R."/>
            <person name="Culley D."/>
            <person name="Daum C."/>
            <person name="Ezra D."/>
            <person name="Gonzalez J."/>
            <person name="Henrissat B."/>
            <person name="Kuo A."/>
            <person name="Liang C."/>
            <person name="Lipzen A."/>
            <person name="Lutzoni F."/>
            <person name="Magnuson J."/>
            <person name="Mondo S."/>
            <person name="Nolan M."/>
            <person name="Ohm R."/>
            <person name="Pangilinan J."/>
            <person name="Park H.-J."/>
            <person name="Ramirez L."/>
            <person name="Alfaro M."/>
            <person name="Sun H."/>
            <person name="Tritt A."/>
            <person name="Yoshinaga Y."/>
            <person name="Zwiers L.-H."/>
            <person name="Turgeon B."/>
            <person name="Goodwin S."/>
            <person name="Spatafora J."/>
            <person name="Crous P."/>
            <person name="Grigoriev I."/>
        </authorList>
    </citation>
    <scope>NUCLEOTIDE SEQUENCE</scope>
    <source>
        <strain evidence="11">CBS 116435</strain>
    </source>
</reference>
<keyword evidence="3 8" id="KW-0349">Heme</keyword>
<dbReference type="CDD" id="cd11063">
    <property type="entry name" value="CYP52"/>
    <property type="match status" value="1"/>
</dbReference>
<evidence type="ECO:0000313" key="11">
    <source>
        <dbReference type="EMBL" id="KAF2724376.1"/>
    </source>
</evidence>
<proteinExistence type="inferred from homology"/>
<keyword evidence="5 9" id="KW-0560">Oxidoreductase</keyword>
<dbReference type="EMBL" id="MU003772">
    <property type="protein sequence ID" value="KAF2724376.1"/>
    <property type="molecule type" value="Genomic_DNA"/>
</dbReference>
<accession>A0A9P4QGB8</accession>
<dbReference type="PRINTS" id="PR00385">
    <property type="entry name" value="P450"/>
</dbReference>
<dbReference type="InterPro" id="IPR017972">
    <property type="entry name" value="Cyt_P450_CS"/>
</dbReference>
<keyword evidence="10" id="KW-0472">Membrane</keyword>
<protein>
    <submittedName>
        <fullName evidence="11">P450 monooxygenase</fullName>
    </submittedName>
</protein>
<evidence type="ECO:0000256" key="1">
    <source>
        <dbReference type="ARBA" id="ARBA00001971"/>
    </source>
</evidence>
<dbReference type="InterPro" id="IPR047146">
    <property type="entry name" value="Cyt_P450_E_CYP52_fungi"/>
</dbReference>
<dbReference type="GO" id="GO:0020037">
    <property type="term" value="F:heme binding"/>
    <property type="evidence" value="ECO:0007669"/>
    <property type="project" value="InterPro"/>
</dbReference>
<name>A0A9P4QGB8_9PEZI</name>
<organism evidence="11 12">
    <name type="scientific">Polychaeton citri CBS 116435</name>
    <dbReference type="NCBI Taxonomy" id="1314669"/>
    <lineage>
        <taxon>Eukaryota</taxon>
        <taxon>Fungi</taxon>
        <taxon>Dikarya</taxon>
        <taxon>Ascomycota</taxon>
        <taxon>Pezizomycotina</taxon>
        <taxon>Dothideomycetes</taxon>
        <taxon>Dothideomycetidae</taxon>
        <taxon>Capnodiales</taxon>
        <taxon>Capnodiaceae</taxon>
        <taxon>Polychaeton</taxon>
    </lineage>
</organism>
<evidence type="ECO:0000256" key="7">
    <source>
        <dbReference type="ARBA" id="ARBA00023033"/>
    </source>
</evidence>
<dbReference type="OrthoDB" id="1470350at2759"/>
<keyword evidence="10" id="KW-0812">Transmembrane</keyword>
<feature type="transmembrane region" description="Helical" evidence="10">
    <location>
        <begin position="9"/>
        <end position="26"/>
    </location>
</feature>